<dbReference type="InterPro" id="IPR052363">
    <property type="entry name" value="LPS_export_LptC"/>
</dbReference>
<evidence type="ECO:0000256" key="1">
    <source>
        <dbReference type="ARBA" id="ARBA00022475"/>
    </source>
</evidence>
<protein>
    <submittedName>
        <fullName evidence="6">LPS export ABC transporter protein LptC</fullName>
    </submittedName>
</protein>
<proteinExistence type="predicted"/>
<keyword evidence="5" id="KW-0472">Membrane</keyword>
<keyword evidence="3" id="KW-0812">Transmembrane</keyword>
<dbReference type="InterPro" id="IPR026265">
    <property type="entry name" value="LptC"/>
</dbReference>
<accession>A0A521G0R5</accession>
<evidence type="ECO:0000256" key="5">
    <source>
        <dbReference type="ARBA" id="ARBA00023136"/>
    </source>
</evidence>
<name>A0A521G0R5_9BACT</name>
<dbReference type="InterPro" id="IPR010664">
    <property type="entry name" value="LipoPS_assembly_LptC-rel"/>
</dbReference>
<keyword evidence="7" id="KW-1185">Reference proteome</keyword>
<evidence type="ECO:0000313" key="6">
    <source>
        <dbReference type="EMBL" id="TAA74613.1"/>
    </source>
</evidence>
<dbReference type="Pfam" id="PF06835">
    <property type="entry name" value="LptC"/>
    <property type="match status" value="1"/>
</dbReference>
<reference evidence="6" key="1">
    <citation type="submission" date="2017-07" db="EMBL/GenBank/DDBJ databases">
        <title>The cable genome - Insights into the physiology and evolution of filamentous bacteria capable of sulfide oxidation via long distance electron transfer.</title>
        <authorList>
            <person name="Thorup C."/>
            <person name="Bjerg J.T."/>
            <person name="Schreiber L."/>
            <person name="Nielsen L.P."/>
            <person name="Kjeldsen K.U."/>
            <person name="Boesen T."/>
            <person name="Boggild A."/>
            <person name="Meysman F."/>
            <person name="Geelhoed J."/>
            <person name="Schramm A."/>
        </authorList>
    </citation>
    <scope>NUCLEOTIDE SEQUENCE [LARGE SCALE GENOMIC DNA]</scope>
    <source>
        <strain evidence="6">GS</strain>
    </source>
</reference>
<sequence>MNWSFRNLLWAVPLGLILSSPLWQGLAAEFLKPRGGYDAAAEHAYTQASQDFVMEDVVLTFSTKGQLTWTVKAKQARTGKTDREIDMMVVDAVYSKKDDDPLIVTSKTGKYQMDTQHLTLTEDVVLTKPVQQESLHTELLHYYDGIKKLVSPEAVQITGKKLNLKAGNMDYDISTKDYDFGGRVHAVM</sequence>
<dbReference type="GO" id="GO:0005886">
    <property type="term" value="C:plasma membrane"/>
    <property type="evidence" value="ECO:0007669"/>
    <property type="project" value="InterPro"/>
</dbReference>
<comment type="caution">
    <text evidence="6">The sequence shown here is derived from an EMBL/GenBank/DDBJ whole genome shotgun (WGS) entry which is preliminary data.</text>
</comment>
<dbReference type="GO" id="GO:0015221">
    <property type="term" value="F:lipopolysaccharide transmembrane transporter activity"/>
    <property type="evidence" value="ECO:0007669"/>
    <property type="project" value="InterPro"/>
</dbReference>
<keyword evidence="4" id="KW-1133">Transmembrane helix</keyword>
<dbReference type="AlphaFoldDB" id="A0A521G0R5"/>
<gene>
    <name evidence="6" type="ORF">CDV28_1216</name>
</gene>
<keyword evidence="2" id="KW-0997">Cell inner membrane</keyword>
<evidence type="ECO:0000256" key="4">
    <source>
        <dbReference type="ARBA" id="ARBA00022989"/>
    </source>
</evidence>
<dbReference type="Proteomes" id="UP000316238">
    <property type="component" value="Unassembled WGS sequence"/>
</dbReference>
<dbReference type="EMBL" id="NQJD01000021">
    <property type="protein sequence ID" value="TAA74613.1"/>
    <property type="molecule type" value="Genomic_DNA"/>
</dbReference>
<dbReference type="PANTHER" id="PTHR37481">
    <property type="entry name" value="LIPOPOLYSACCHARIDE EXPORT SYSTEM PROTEIN LPTC"/>
    <property type="match status" value="1"/>
</dbReference>
<dbReference type="GO" id="GO:0017089">
    <property type="term" value="F:glycolipid transfer activity"/>
    <property type="evidence" value="ECO:0007669"/>
    <property type="project" value="TreeGrafter"/>
</dbReference>
<organism evidence="6 7">
    <name type="scientific">Candidatus Electronema aureum</name>
    <dbReference type="NCBI Taxonomy" id="2005002"/>
    <lineage>
        <taxon>Bacteria</taxon>
        <taxon>Pseudomonadati</taxon>
        <taxon>Thermodesulfobacteriota</taxon>
        <taxon>Desulfobulbia</taxon>
        <taxon>Desulfobulbales</taxon>
        <taxon>Desulfobulbaceae</taxon>
        <taxon>Candidatus Electronema</taxon>
    </lineage>
</organism>
<evidence type="ECO:0000256" key="2">
    <source>
        <dbReference type="ARBA" id="ARBA00022519"/>
    </source>
</evidence>
<keyword evidence="1" id="KW-1003">Cell membrane</keyword>
<evidence type="ECO:0000313" key="7">
    <source>
        <dbReference type="Proteomes" id="UP000316238"/>
    </source>
</evidence>
<dbReference type="Gene3D" id="2.60.450.10">
    <property type="entry name" value="Lipopolysaccharide (LPS) transport protein A like domain"/>
    <property type="match status" value="1"/>
</dbReference>
<dbReference type="GO" id="GO:0030288">
    <property type="term" value="C:outer membrane-bounded periplasmic space"/>
    <property type="evidence" value="ECO:0007669"/>
    <property type="project" value="TreeGrafter"/>
</dbReference>
<dbReference type="PANTHER" id="PTHR37481:SF1">
    <property type="entry name" value="LIPOPOLYSACCHARIDE EXPORT SYSTEM PROTEIN LPTC"/>
    <property type="match status" value="1"/>
</dbReference>
<evidence type="ECO:0000256" key="3">
    <source>
        <dbReference type="ARBA" id="ARBA00022692"/>
    </source>
</evidence>
<dbReference type="NCBIfam" id="TIGR04409">
    <property type="entry name" value="LptC_YrbK"/>
    <property type="match status" value="1"/>
</dbReference>